<dbReference type="GeneID" id="87596153"/>
<evidence type="ECO:0000313" key="3">
    <source>
        <dbReference type="EMBL" id="KOO36730.1"/>
    </source>
</evidence>
<dbReference type="EMBL" id="LILD01000004">
    <property type="protein sequence ID" value="KOO36730.1"/>
    <property type="molecule type" value="Genomic_DNA"/>
</dbReference>
<feature type="transmembrane region" description="Helical" evidence="1">
    <location>
        <begin position="342"/>
        <end position="363"/>
    </location>
</feature>
<dbReference type="PANTHER" id="PTHR30590">
    <property type="entry name" value="INNER MEMBRANE PROTEIN"/>
    <property type="match status" value="1"/>
</dbReference>
<dbReference type="PANTHER" id="PTHR30590:SF2">
    <property type="entry name" value="INNER MEMBRANE PROTEIN"/>
    <property type="match status" value="1"/>
</dbReference>
<feature type="transmembrane region" description="Helical" evidence="1">
    <location>
        <begin position="12"/>
        <end position="34"/>
    </location>
</feature>
<feature type="transmembrane region" description="Helical" evidence="1">
    <location>
        <begin position="96"/>
        <end position="114"/>
    </location>
</feature>
<organism evidence="3">
    <name type="scientific">Halalkalibacterium halodurans</name>
    <name type="common">Bacillus halodurans</name>
    <dbReference type="NCBI Taxonomy" id="86665"/>
    <lineage>
        <taxon>Bacteria</taxon>
        <taxon>Bacillati</taxon>
        <taxon>Bacillota</taxon>
        <taxon>Bacilli</taxon>
        <taxon>Bacillales</taxon>
        <taxon>Bacillaceae</taxon>
        <taxon>Halalkalibacterium (ex Joshi et al. 2022)</taxon>
    </lineage>
</organism>
<dbReference type="InterPro" id="IPR052529">
    <property type="entry name" value="Bact_Transport_Assoc"/>
</dbReference>
<evidence type="ECO:0000259" key="2">
    <source>
        <dbReference type="Pfam" id="PF04235"/>
    </source>
</evidence>
<feature type="transmembrane region" description="Helical" evidence="1">
    <location>
        <begin position="120"/>
        <end position="136"/>
    </location>
</feature>
<keyword evidence="1" id="KW-1133">Transmembrane helix</keyword>
<keyword evidence="1" id="KW-0472">Membrane</keyword>
<feature type="transmembrane region" description="Helical" evidence="1">
    <location>
        <begin position="54"/>
        <end position="75"/>
    </location>
</feature>
<comment type="caution">
    <text evidence="3">The sequence shown here is derived from an EMBL/GenBank/DDBJ whole genome shotgun (WGS) entry which is preliminary data.</text>
</comment>
<dbReference type="Pfam" id="PF04235">
    <property type="entry name" value="DUF418"/>
    <property type="match status" value="1"/>
</dbReference>
<reference evidence="3" key="1">
    <citation type="submission" date="2015-08" db="EMBL/GenBank/DDBJ databases">
        <title>Complete DNA Sequence of Pseudomonas syringae pv. actinidiae, the Causal Agent of Kiwifruit Canker Disease.</title>
        <authorList>
            <person name="Rikkerink E.H.A."/>
            <person name="Fineran P.C."/>
        </authorList>
    </citation>
    <scope>NUCLEOTIDE SEQUENCE</scope>
    <source>
        <strain evidence="3">DSM 13666</strain>
    </source>
</reference>
<feature type="transmembrane region" description="Helical" evidence="1">
    <location>
        <begin position="311"/>
        <end position="330"/>
    </location>
</feature>
<dbReference type="PATRIC" id="fig|136160.3.peg.4347"/>
<feature type="transmembrane region" description="Helical" evidence="1">
    <location>
        <begin position="245"/>
        <end position="267"/>
    </location>
</feature>
<keyword evidence="1" id="KW-0812">Transmembrane</keyword>
<dbReference type="AlphaFoldDB" id="A0A0M0KD12"/>
<dbReference type="RefSeq" id="WP_053432263.1">
    <property type="nucleotide sequence ID" value="NZ_CP040441.1"/>
</dbReference>
<proteinExistence type="predicted"/>
<dbReference type="InterPro" id="IPR007349">
    <property type="entry name" value="DUF418"/>
</dbReference>
<accession>A0A0M0KD12</accession>
<feature type="domain" description="DUF418" evidence="2">
    <location>
        <begin position="226"/>
        <end position="375"/>
    </location>
</feature>
<evidence type="ECO:0000256" key="1">
    <source>
        <dbReference type="SAM" id="Phobius"/>
    </source>
</evidence>
<gene>
    <name evidence="3" type="ORF">AMD02_16980</name>
</gene>
<sequence>MLNGQSRIRLLDILRGFAILGTLGTNIWLFAYLGDLSYVLTYDHSRWWASSDDFIRLLVLFLVNGKFLGLLTIMFGVGLELKYRQALRHGSPWPGMYIWISLILLLEGLLHFTLVMEYDILMSYALTAIIVSFIVKRGDQAIKRALKWVGGFHLLLVSLILLVSVLIYLSGGTLALGSMEHTIALYQHGSWLEQLLYRINHFWILRSEAIFVLPMNVFLFLSGVLLMRAGAFSPDQHGKRIRRKLLAVGMYVGIPLNLLIFVPGGIFDLPVRYLFAPILSLGYMALIAFIFEKSKHLWIWGRLEDIGRMALSCYVLQNILASIIFYGWGFGLGGSVNSLTVVTIWLLISVLLASFATVWHHFFTLGPMEIARKYLAGLPRRSIKHVSKDLS</sequence>
<feature type="transmembrane region" description="Helical" evidence="1">
    <location>
        <begin position="273"/>
        <end position="291"/>
    </location>
</feature>
<name>A0A0M0KD12_ALKHA</name>
<feature type="transmembrane region" description="Helical" evidence="1">
    <location>
        <begin position="210"/>
        <end position="233"/>
    </location>
</feature>
<feature type="transmembrane region" description="Helical" evidence="1">
    <location>
        <begin position="148"/>
        <end position="169"/>
    </location>
</feature>
<protein>
    <recommendedName>
        <fullName evidence="2">DUF418 domain-containing protein</fullName>
    </recommendedName>
</protein>